<keyword evidence="5" id="KW-0862">Zinc</keyword>
<dbReference type="OrthoDB" id="9810445at2"/>
<evidence type="ECO:0000256" key="3">
    <source>
        <dbReference type="ARBA" id="ARBA00022723"/>
    </source>
</evidence>
<dbReference type="Pfam" id="PF01435">
    <property type="entry name" value="Peptidase_M48"/>
    <property type="match status" value="1"/>
</dbReference>
<feature type="signal peptide" evidence="7">
    <location>
        <begin position="1"/>
        <end position="20"/>
    </location>
</feature>
<dbReference type="Gene3D" id="3.30.2010.10">
    <property type="entry name" value="Metalloproteases ('zincins'), catalytic domain"/>
    <property type="match status" value="1"/>
</dbReference>
<protein>
    <submittedName>
        <fullName evidence="9">Putative Zn-dependent protease, contains TPR repeats</fullName>
    </submittedName>
</protein>
<evidence type="ECO:0000256" key="2">
    <source>
        <dbReference type="ARBA" id="ARBA00022670"/>
    </source>
</evidence>
<dbReference type="InterPro" id="IPR001915">
    <property type="entry name" value="Peptidase_M48"/>
</dbReference>
<accession>A0A1I4CV90</accession>
<dbReference type="GO" id="GO:0046872">
    <property type="term" value="F:metal ion binding"/>
    <property type="evidence" value="ECO:0007669"/>
    <property type="project" value="UniProtKB-KW"/>
</dbReference>
<dbReference type="AlphaFoldDB" id="A0A1I4CV90"/>
<comment type="cofactor">
    <cofactor evidence="1">
        <name>Zn(2+)</name>
        <dbReference type="ChEBI" id="CHEBI:29105"/>
    </cofactor>
</comment>
<dbReference type="Proteomes" id="UP000199533">
    <property type="component" value="Unassembled WGS sequence"/>
</dbReference>
<name>A0A1I4CV90_9PROT</name>
<evidence type="ECO:0000256" key="4">
    <source>
        <dbReference type="ARBA" id="ARBA00022801"/>
    </source>
</evidence>
<dbReference type="Pfam" id="PF14559">
    <property type="entry name" value="TPR_19"/>
    <property type="match status" value="1"/>
</dbReference>
<dbReference type="GO" id="GO:0051603">
    <property type="term" value="P:proteolysis involved in protein catabolic process"/>
    <property type="evidence" value="ECO:0007669"/>
    <property type="project" value="TreeGrafter"/>
</dbReference>
<proteinExistence type="predicted"/>
<evidence type="ECO:0000313" key="10">
    <source>
        <dbReference type="Proteomes" id="UP000199533"/>
    </source>
</evidence>
<dbReference type="PANTHER" id="PTHR22726">
    <property type="entry name" value="METALLOENDOPEPTIDASE OMA1"/>
    <property type="match status" value="1"/>
</dbReference>
<keyword evidence="3" id="KW-0479">Metal-binding</keyword>
<keyword evidence="4" id="KW-0378">Hydrolase</keyword>
<dbReference type="InterPro" id="IPR051156">
    <property type="entry name" value="Mito/Outer_Membr_Metalloprot"/>
</dbReference>
<evidence type="ECO:0000256" key="5">
    <source>
        <dbReference type="ARBA" id="ARBA00022833"/>
    </source>
</evidence>
<keyword evidence="10" id="KW-1185">Reference proteome</keyword>
<keyword evidence="6" id="KW-0482">Metalloprotease</keyword>
<dbReference type="RefSeq" id="WP_090700302.1">
    <property type="nucleotide sequence ID" value="NZ_FOSP01000017.1"/>
</dbReference>
<organism evidence="9 10">
    <name type="scientific">Nitrosomonas aestuarii</name>
    <dbReference type="NCBI Taxonomy" id="52441"/>
    <lineage>
        <taxon>Bacteria</taxon>
        <taxon>Pseudomonadati</taxon>
        <taxon>Pseudomonadota</taxon>
        <taxon>Betaproteobacteria</taxon>
        <taxon>Nitrosomonadales</taxon>
        <taxon>Nitrosomonadaceae</taxon>
        <taxon>Nitrosomonas</taxon>
    </lineage>
</organism>
<feature type="domain" description="Peptidase M48" evidence="8">
    <location>
        <begin position="63"/>
        <end position="252"/>
    </location>
</feature>
<keyword evidence="2 9" id="KW-0645">Protease</keyword>
<evidence type="ECO:0000256" key="6">
    <source>
        <dbReference type="ARBA" id="ARBA00023049"/>
    </source>
</evidence>
<feature type="chain" id="PRO_5011464602" evidence="7">
    <location>
        <begin position="21"/>
        <end position="503"/>
    </location>
</feature>
<sequence>MRFIFFIITLSLLFPANMLAHELPDLGDVSQATITPREERQIGLQIMRQIRADPSYLDDPEINSYLNSLGHKLISSSSEARPGQSFEFFALQDSSINAFALPGGFMGFNSGLIIAAQSESELAGVMAHEIAHVTQKHLARMISGQKYSMITSLAALAVAILASRSNPQVGQAVITATQASAIQSQLNFTRKHEKEADRVGLNILVDAGFDPQGMSAFFERLQKASRFYENGAPSYLRTHPLTFERIADIQNRTHEMAYRQVPDSTDFLLVRAKLRALQGKSSDAVSQFKARLEDKRYTNEAIERYGYIHALLRDKKNRLANDELARLYTLIQNDGKSGLILKDHQLGKTIQVEQKSLQAGAMVETLAAAVKLANGETADALNIYRTALRIYPQHKALIHGYANALLQNNQIETALELINRELRIHSNDIQLYQLQARTYSLQDKLMLKHRAQAEVYILQGYYDAAIEQLLIALKHDNGDFYQLSTVEARLHQLQKFMEEEKEE</sequence>
<reference evidence="10" key="1">
    <citation type="submission" date="2016-10" db="EMBL/GenBank/DDBJ databases">
        <authorList>
            <person name="Varghese N."/>
            <person name="Submissions S."/>
        </authorList>
    </citation>
    <scope>NUCLEOTIDE SEQUENCE [LARGE SCALE GENOMIC DNA]</scope>
    <source>
        <strain evidence="10">Nm69</strain>
    </source>
</reference>
<dbReference type="GO" id="GO:0016020">
    <property type="term" value="C:membrane"/>
    <property type="evidence" value="ECO:0007669"/>
    <property type="project" value="TreeGrafter"/>
</dbReference>
<keyword evidence="7" id="KW-0732">Signal</keyword>
<dbReference type="SUPFAM" id="SSF48452">
    <property type="entry name" value="TPR-like"/>
    <property type="match status" value="1"/>
</dbReference>
<evidence type="ECO:0000313" key="9">
    <source>
        <dbReference type="EMBL" id="SFK84825.1"/>
    </source>
</evidence>
<evidence type="ECO:0000256" key="1">
    <source>
        <dbReference type="ARBA" id="ARBA00001947"/>
    </source>
</evidence>
<evidence type="ECO:0000259" key="8">
    <source>
        <dbReference type="Pfam" id="PF01435"/>
    </source>
</evidence>
<dbReference type="InterPro" id="IPR011990">
    <property type="entry name" value="TPR-like_helical_dom_sf"/>
</dbReference>
<gene>
    <name evidence="9" type="ORF">SAMN05216302_101760</name>
</gene>
<dbReference type="EMBL" id="FOSP01000017">
    <property type="protein sequence ID" value="SFK84825.1"/>
    <property type="molecule type" value="Genomic_DNA"/>
</dbReference>
<dbReference type="Gene3D" id="1.25.40.10">
    <property type="entry name" value="Tetratricopeptide repeat domain"/>
    <property type="match status" value="1"/>
</dbReference>
<dbReference type="GO" id="GO:0004222">
    <property type="term" value="F:metalloendopeptidase activity"/>
    <property type="evidence" value="ECO:0007669"/>
    <property type="project" value="InterPro"/>
</dbReference>
<dbReference type="PANTHER" id="PTHR22726:SF1">
    <property type="entry name" value="METALLOENDOPEPTIDASE OMA1, MITOCHONDRIAL"/>
    <property type="match status" value="1"/>
</dbReference>
<dbReference type="STRING" id="52441.SAMN05216302_101760"/>
<evidence type="ECO:0000256" key="7">
    <source>
        <dbReference type="SAM" id="SignalP"/>
    </source>
</evidence>
<dbReference type="CDD" id="cd07333">
    <property type="entry name" value="M48C_bepA_like"/>
    <property type="match status" value="1"/>
</dbReference>